<dbReference type="GO" id="GO:0030313">
    <property type="term" value="C:cell envelope"/>
    <property type="evidence" value="ECO:0007669"/>
    <property type="project" value="UniProtKB-SubCell"/>
</dbReference>
<keyword evidence="7" id="KW-1185">Reference proteome</keyword>
<keyword evidence="3" id="KW-0813">Transport</keyword>
<protein>
    <submittedName>
        <fullName evidence="6">Extracellular solute-binding protein family 5</fullName>
    </submittedName>
</protein>
<dbReference type="InterPro" id="IPR039424">
    <property type="entry name" value="SBP_5"/>
</dbReference>
<dbReference type="RefSeq" id="WP_012934818.1">
    <property type="nucleotide sequence ID" value="NC_013739.1"/>
</dbReference>
<dbReference type="Gene3D" id="3.10.105.10">
    <property type="entry name" value="Dipeptide-binding Protein, Domain 3"/>
    <property type="match status" value="1"/>
</dbReference>
<proteinExistence type="inferred from homology"/>
<dbReference type="GO" id="GO:0043190">
    <property type="term" value="C:ATP-binding cassette (ABC) transporter complex"/>
    <property type="evidence" value="ECO:0007669"/>
    <property type="project" value="InterPro"/>
</dbReference>
<dbReference type="GO" id="GO:0042597">
    <property type="term" value="C:periplasmic space"/>
    <property type="evidence" value="ECO:0007669"/>
    <property type="project" value="UniProtKB-ARBA"/>
</dbReference>
<evidence type="ECO:0000313" key="6">
    <source>
        <dbReference type="EMBL" id="ADB51767.1"/>
    </source>
</evidence>
<dbReference type="GO" id="GO:1904680">
    <property type="term" value="F:peptide transmembrane transporter activity"/>
    <property type="evidence" value="ECO:0007669"/>
    <property type="project" value="TreeGrafter"/>
</dbReference>
<dbReference type="AlphaFoldDB" id="D3FF50"/>
<dbReference type="Proteomes" id="UP000008229">
    <property type="component" value="Chromosome"/>
</dbReference>
<evidence type="ECO:0000256" key="3">
    <source>
        <dbReference type="ARBA" id="ARBA00022448"/>
    </source>
</evidence>
<sequence precursor="true">MNEIVRAEMTRREALRRLGVGGAVLTLPALLAACGSGGSGSTSASGGTRASGSVAGAGTDAEIDHVTWSLGGTPPTLDIATGNLTVGEMVMALGMETLMGLDDRLRLKPVLAESSEEPDPRTYVYRLREGVRFWDGSPLTVDDVVWSLRRHMDPKVSSQISTYFTHVRSIEATGPREVTVRMKQPDPLFPYAHVHIFIMPKAFGERLGKKLGAPAATVSVMGTGPYRITSFTGDNEIVVERNDDYWGERQRVRRASLKFIGDPRTNLLAMRSGEIDGMFEFAISTAREWDRLPDARTEWAPGMSVVLLSFDLSQAPWNDVHVRRAVAHAADRAGYVRAFLGGHGEPATTIPAPLQWGDVATPDEVRAIYARLPAYAYDLEAAKAELAKSQHPDGFTADVVFPNSAAPAGRALVSLSETLKQLGITLNVREVPQNTWLAKLYAHKDLGLQYLRLSPDYVDPSNFPGALLPSANAVPNNFNLANFRDPEVDRLLAQQSRTTDAAARTQALTRVLQIAGEQLPYLPLWWESVPMGLADRFVYEGFNPIYYAENWLGKLRVRA</sequence>
<dbReference type="Pfam" id="PF00496">
    <property type="entry name" value="SBP_bac_5"/>
    <property type="match status" value="1"/>
</dbReference>
<evidence type="ECO:0000256" key="1">
    <source>
        <dbReference type="ARBA" id="ARBA00004196"/>
    </source>
</evidence>
<dbReference type="eggNOG" id="COG0747">
    <property type="taxonomic scope" value="Bacteria"/>
</dbReference>
<evidence type="ECO:0000259" key="5">
    <source>
        <dbReference type="Pfam" id="PF00496"/>
    </source>
</evidence>
<reference evidence="7" key="2">
    <citation type="submission" date="2010-01" db="EMBL/GenBank/DDBJ databases">
        <title>The complete genome of Conexibacter woesei DSM 14684.</title>
        <authorList>
            <consortium name="US DOE Joint Genome Institute (JGI-PGF)"/>
            <person name="Lucas S."/>
            <person name="Copeland A."/>
            <person name="Lapidus A."/>
            <person name="Glavina del Rio T."/>
            <person name="Dalin E."/>
            <person name="Tice H."/>
            <person name="Bruce D."/>
            <person name="Goodwin L."/>
            <person name="Pitluck S."/>
            <person name="Kyrpides N."/>
            <person name="Mavromatis K."/>
            <person name="Ivanova N."/>
            <person name="Mikhailova N."/>
            <person name="Chertkov O."/>
            <person name="Brettin T."/>
            <person name="Detter J.C."/>
            <person name="Han C."/>
            <person name="Larimer F."/>
            <person name="Land M."/>
            <person name="Hauser L."/>
            <person name="Markowitz V."/>
            <person name="Cheng J.-F."/>
            <person name="Hugenholtz P."/>
            <person name="Woyke T."/>
            <person name="Wu D."/>
            <person name="Pukall R."/>
            <person name="Steenblock K."/>
            <person name="Schneider S."/>
            <person name="Klenk H.-P."/>
            <person name="Eisen J.A."/>
        </authorList>
    </citation>
    <scope>NUCLEOTIDE SEQUENCE [LARGE SCALE GENOMIC DNA]</scope>
    <source>
        <strain evidence="7">DSM 14684 / CIP 108061 / JCM 11494 / NBRC 100937 / ID131577</strain>
    </source>
</reference>
<comment type="similarity">
    <text evidence="2">Belongs to the bacterial solute-binding protein 5 family.</text>
</comment>
<dbReference type="STRING" id="469383.Cwoe_3349"/>
<gene>
    <name evidence="6" type="ordered locus">Cwoe_3349</name>
</gene>
<dbReference type="SUPFAM" id="SSF53850">
    <property type="entry name" value="Periplasmic binding protein-like II"/>
    <property type="match status" value="1"/>
</dbReference>
<evidence type="ECO:0000313" key="7">
    <source>
        <dbReference type="Proteomes" id="UP000008229"/>
    </source>
</evidence>
<dbReference type="PIRSF" id="PIRSF002741">
    <property type="entry name" value="MppA"/>
    <property type="match status" value="1"/>
</dbReference>
<dbReference type="PANTHER" id="PTHR30290:SF10">
    <property type="entry name" value="PERIPLASMIC OLIGOPEPTIDE-BINDING PROTEIN-RELATED"/>
    <property type="match status" value="1"/>
</dbReference>
<comment type="subcellular location">
    <subcellularLocation>
        <location evidence="1">Cell envelope</location>
    </subcellularLocation>
</comment>
<dbReference type="PROSITE" id="PS51257">
    <property type="entry name" value="PROKAR_LIPOPROTEIN"/>
    <property type="match status" value="1"/>
</dbReference>
<evidence type="ECO:0000256" key="2">
    <source>
        <dbReference type="ARBA" id="ARBA00005695"/>
    </source>
</evidence>
<reference evidence="6 7" key="1">
    <citation type="journal article" date="2010" name="Stand. Genomic Sci.">
        <title>Complete genome sequence of Conexibacter woesei type strain (ID131577).</title>
        <authorList>
            <person name="Pukall R."/>
            <person name="Lapidus A."/>
            <person name="Glavina Del Rio T."/>
            <person name="Copeland A."/>
            <person name="Tice H."/>
            <person name="Cheng J.-F."/>
            <person name="Lucas S."/>
            <person name="Chen F."/>
            <person name="Nolan M."/>
            <person name="Bruce D."/>
            <person name="Goodwin L."/>
            <person name="Pitluck S."/>
            <person name="Mavromatis K."/>
            <person name="Ivanova N."/>
            <person name="Ovchinnikova G."/>
            <person name="Pati A."/>
            <person name="Chen A."/>
            <person name="Palaniappan K."/>
            <person name="Land M."/>
            <person name="Hauser L."/>
            <person name="Chang Y.-J."/>
            <person name="Jeffries C.D."/>
            <person name="Chain P."/>
            <person name="Meincke L."/>
            <person name="Sims D."/>
            <person name="Brettin T."/>
            <person name="Detter J.C."/>
            <person name="Rohde M."/>
            <person name="Goeker M."/>
            <person name="Bristow J."/>
            <person name="Eisen J.A."/>
            <person name="Markowitz V."/>
            <person name="Kyrpides N.C."/>
            <person name="Klenk H.-P."/>
            <person name="Hugenholtz P."/>
        </authorList>
    </citation>
    <scope>NUCLEOTIDE SEQUENCE [LARGE SCALE GENOMIC DNA]</scope>
    <source>
        <strain evidence="7">DSM 14684 / CIP 108061 / JCM 11494 / NBRC 100937 / ID131577</strain>
    </source>
</reference>
<keyword evidence="4" id="KW-0732">Signal</keyword>
<name>D3FF50_CONWI</name>
<dbReference type="KEGG" id="cwo:Cwoe_3349"/>
<dbReference type="Gene3D" id="3.40.190.10">
    <property type="entry name" value="Periplasmic binding protein-like II"/>
    <property type="match status" value="1"/>
</dbReference>
<dbReference type="EMBL" id="CP001854">
    <property type="protein sequence ID" value="ADB51767.1"/>
    <property type="molecule type" value="Genomic_DNA"/>
</dbReference>
<dbReference type="PANTHER" id="PTHR30290">
    <property type="entry name" value="PERIPLASMIC BINDING COMPONENT OF ABC TRANSPORTER"/>
    <property type="match status" value="1"/>
</dbReference>
<organism evidence="6 7">
    <name type="scientific">Conexibacter woesei (strain DSM 14684 / CCUG 47730 / CIP 108061 / JCM 11494 / NBRC 100937 / ID131577)</name>
    <dbReference type="NCBI Taxonomy" id="469383"/>
    <lineage>
        <taxon>Bacteria</taxon>
        <taxon>Bacillati</taxon>
        <taxon>Actinomycetota</taxon>
        <taxon>Thermoleophilia</taxon>
        <taxon>Solirubrobacterales</taxon>
        <taxon>Conexibacteraceae</taxon>
        <taxon>Conexibacter</taxon>
    </lineage>
</organism>
<dbReference type="HOGENOM" id="CLU_017028_7_4_11"/>
<evidence type="ECO:0000256" key="4">
    <source>
        <dbReference type="ARBA" id="ARBA00022729"/>
    </source>
</evidence>
<accession>D3FF50</accession>
<dbReference type="InterPro" id="IPR030678">
    <property type="entry name" value="Peptide/Ni-bd"/>
</dbReference>
<dbReference type="CDD" id="cd00995">
    <property type="entry name" value="PBP2_NikA_DppA_OppA_like"/>
    <property type="match status" value="1"/>
</dbReference>
<feature type="domain" description="Solute-binding protein family 5" evidence="5">
    <location>
        <begin position="107"/>
        <end position="472"/>
    </location>
</feature>
<dbReference type="InterPro" id="IPR000914">
    <property type="entry name" value="SBP_5_dom"/>
</dbReference>
<dbReference type="GO" id="GO:0015833">
    <property type="term" value="P:peptide transport"/>
    <property type="evidence" value="ECO:0007669"/>
    <property type="project" value="TreeGrafter"/>
</dbReference>